<name>A0A5R9LEP7_9ENTR</name>
<dbReference type="Pfam" id="PF02423">
    <property type="entry name" value="OCD_Mu_crystall"/>
    <property type="match status" value="1"/>
</dbReference>
<dbReference type="InterPro" id="IPR003462">
    <property type="entry name" value="ODC_Mu_crystall"/>
</dbReference>
<dbReference type="EMBL" id="VCHQ01000026">
    <property type="protein sequence ID" value="TLV11657.1"/>
    <property type="molecule type" value="Genomic_DNA"/>
</dbReference>
<organism evidence="2 3">
    <name type="scientific">Klebsiella indica</name>
    <dbReference type="NCBI Taxonomy" id="2582917"/>
    <lineage>
        <taxon>Bacteria</taxon>
        <taxon>Pseudomonadati</taxon>
        <taxon>Pseudomonadota</taxon>
        <taxon>Gammaproteobacteria</taxon>
        <taxon>Enterobacterales</taxon>
        <taxon>Enterobacteriaceae</taxon>
        <taxon>Klebsiella/Raoultella group</taxon>
        <taxon>Klebsiella</taxon>
    </lineage>
</organism>
<dbReference type="FunFam" id="3.40.50.720:FF:000311">
    <property type="entry name" value="Ornithine cyclodeaminase"/>
    <property type="match status" value="1"/>
</dbReference>
<dbReference type="GO" id="GO:0016491">
    <property type="term" value="F:oxidoreductase activity"/>
    <property type="evidence" value="ECO:0007669"/>
    <property type="project" value="UniProtKB-ARBA"/>
</dbReference>
<gene>
    <name evidence="2" type="ORF">FE839_18960</name>
</gene>
<dbReference type="RefSeq" id="WP_138362323.1">
    <property type="nucleotide sequence ID" value="NZ_VCHQ01000026.1"/>
</dbReference>
<comment type="caution">
    <text evidence="2">The sequence shown here is derived from an EMBL/GenBank/DDBJ whole genome shotgun (WGS) entry which is preliminary data.</text>
</comment>
<sequence length="321" mass="34046">MQPTVIPTQQIIDAVSFDDSAIDAIAHAFASLSGASAVVMPPVMQINVDEFHGQTCVKSAYVAGSAYFVVKLASTWHDNHLSGLPNSSGLMLVCRSETGFVDAILLDNGYLTALRTQAAGAVAARTLSRPESRRAAIIGAGRQAGLQLAALLAVRPIDNARVWSPDLQQTTAFCQKMSQQLHIDVQPVSAPEQAVYGADIIVTATPARTPIIRAEWLSPGQHITAMGADAPGKSELHPDVLLRATRYVADSARQCRALSELHMALRAGVVTEDYTVVELGDVITGRQQGRVSAEDITIADLTGLGVQDTAIALLAMERTGK</sequence>
<protein>
    <submittedName>
        <fullName evidence="2">Ornithine cyclodeaminase family protein</fullName>
    </submittedName>
</protein>
<dbReference type="InterPro" id="IPR036291">
    <property type="entry name" value="NAD(P)-bd_dom_sf"/>
</dbReference>
<proteinExistence type="inferred from homology"/>
<dbReference type="Gene3D" id="3.40.50.720">
    <property type="entry name" value="NAD(P)-binding Rossmann-like Domain"/>
    <property type="match status" value="1"/>
</dbReference>
<dbReference type="PIRSF" id="PIRSF001439">
    <property type="entry name" value="CryM"/>
    <property type="match status" value="1"/>
</dbReference>
<dbReference type="InterPro" id="IPR023401">
    <property type="entry name" value="ODC_N"/>
</dbReference>
<dbReference type="Gene3D" id="3.30.1780.10">
    <property type="entry name" value="ornithine cyclodeaminase, domain 1"/>
    <property type="match status" value="1"/>
</dbReference>
<dbReference type="GO" id="GO:0019752">
    <property type="term" value="P:carboxylic acid metabolic process"/>
    <property type="evidence" value="ECO:0007669"/>
    <property type="project" value="UniProtKB-ARBA"/>
</dbReference>
<keyword evidence="3" id="KW-1185">Reference proteome</keyword>
<evidence type="ECO:0000313" key="3">
    <source>
        <dbReference type="Proteomes" id="UP000307430"/>
    </source>
</evidence>
<reference evidence="2 3" key="1">
    <citation type="submission" date="2019-05" db="EMBL/GenBank/DDBJ databases">
        <title>Genome sequence of Klebsiella sp strain TOUT106.</title>
        <authorList>
            <person name="Rahi P."/>
            <person name="Chaudhari D."/>
        </authorList>
    </citation>
    <scope>NUCLEOTIDE SEQUENCE [LARGE SCALE GENOMIC DNA]</scope>
    <source>
        <strain evidence="2 3">TOUT106</strain>
    </source>
</reference>
<dbReference type="SUPFAM" id="SSF51735">
    <property type="entry name" value="NAD(P)-binding Rossmann-fold domains"/>
    <property type="match status" value="1"/>
</dbReference>
<evidence type="ECO:0000313" key="2">
    <source>
        <dbReference type="EMBL" id="TLV11657.1"/>
    </source>
</evidence>
<dbReference type="PANTHER" id="PTHR13812:SF19">
    <property type="entry name" value="KETIMINE REDUCTASE MU-CRYSTALLIN"/>
    <property type="match status" value="1"/>
</dbReference>
<dbReference type="Proteomes" id="UP000307430">
    <property type="component" value="Unassembled WGS sequence"/>
</dbReference>
<comment type="similarity">
    <text evidence="1">Belongs to the ornithine cyclodeaminase/mu-crystallin family.</text>
</comment>
<accession>A0A5R9LEP7</accession>
<dbReference type="AlphaFoldDB" id="A0A5R9LEP7"/>
<dbReference type="GO" id="GO:0005737">
    <property type="term" value="C:cytoplasm"/>
    <property type="evidence" value="ECO:0007669"/>
    <property type="project" value="TreeGrafter"/>
</dbReference>
<dbReference type="PANTHER" id="PTHR13812">
    <property type="entry name" value="KETIMINE REDUCTASE MU-CRYSTALLIN"/>
    <property type="match status" value="1"/>
</dbReference>
<evidence type="ECO:0000256" key="1">
    <source>
        <dbReference type="ARBA" id="ARBA00008903"/>
    </source>
</evidence>